<dbReference type="EMBL" id="JASBWS010000112">
    <property type="protein sequence ID" value="KAJ9096554.1"/>
    <property type="molecule type" value="Genomic_DNA"/>
</dbReference>
<organism evidence="1 2">
    <name type="scientific">Naganishia adeliensis</name>
    <dbReference type="NCBI Taxonomy" id="92952"/>
    <lineage>
        <taxon>Eukaryota</taxon>
        <taxon>Fungi</taxon>
        <taxon>Dikarya</taxon>
        <taxon>Basidiomycota</taxon>
        <taxon>Agaricomycotina</taxon>
        <taxon>Tremellomycetes</taxon>
        <taxon>Filobasidiales</taxon>
        <taxon>Filobasidiaceae</taxon>
        <taxon>Naganishia</taxon>
    </lineage>
</organism>
<name>A0ACC2VC39_9TREE</name>
<sequence>MALPRRFHESDLAGVPAQQDARDAAELRAKSLVLTDFAPRPAYGSIGQKIDVLANFFQVRFADGAGKLIYHYDVDIAPVRFMGKDKKAGAEDRGPPKLPLALTTEIIDRCAVELEPAFKPSFDSGAFDGRKNLFTPKKLPISDLESKQIRILIPDDPPRPPRPGQEDQGPSGRKFDVTFKYASTIDLEAIAEFCRGIKQSSQKEASILTAIMAVNVLLRQDPMKKFTPAGAQQNRWFTMQSINNQESVELIGQGGLVGKGFFQSFRPGDGSPGINLDTAYSAFLQPGPMTNVAAQVLYGPAGGGGRGAGRGGRGGRGGFDRGGRGGNFGGPQRVEMAQELRPFEISKLRKIFSQTKFKLTHRPCSKIFSVMSITAKPANEIEFTMADRDGTGEVRTNLAAYYKNAYGKDLRYPRLPCVIYGKKNYVPMEFVELMPFNSLPPNKLTSDQTADMIKIAAQRPPDRRDKIMQWRQILEWERKQKIADWGIQVQSNLAQVPARILPPPAVMYSGPGGRMQPRNGAWNVLGKQFYTKGKPLSAWAVVSFDRNADIPMMQGFITYLVNTLKKNGMDVPTTRPPLIGPINPAQGGSGPGGVNEAVQRALMDAGGQAFAAGNKTIAPQLIIVILPGRDPLLYEEVKRCAAANLKAPVPTQCLLASKLRSERGLDQYCNNVAMKIHSKLGGVTHTVPLQDLPGLNAKTMLVGADVSHPPSRGDNIIAPSIAATVSAKVGDNNLYQATIRLQEGRQEIIQDLQNMMEGNIKAFGNNTKFLPESIIFYRDGVSEGQYAAVVQQEIKAIRMACEAVKPGYKPRITFISCAKRHQMRFFSKSGQEVDRSGNLPPGLVVDKTVVHPFAYDFYLQAQAGLVGTARPTHYVVLVDENKFHPDDLQRLTNGLCYSFARATRSVSVVSVCYYADIICSKARALVYEEESFSDTQTVSSVASGPRGLVQKEFDPLRIAKMFAKNRDFENVAWYM</sequence>
<dbReference type="Proteomes" id="UP001230649">
    <property type="component" value="Unassembled WGS sequence"/>
</dbReference>
<proteinExistence type="predicted"/>
<keyword evidence="2" id="KW-1185">Reference proteome</keyword>
<protein>
    <submittedName>
        <fullName evidence="1">Uncharacterized protein</fullName>
    </submittedName>
</protein>
<comment type="caution">
    <text evidence="1">The sequence shown here is derived from an EMBL/GenBank/DDBJ whole genome shotgun (WGS) entry which is preliminary data.</text>
</comment>
<evidence type="ECO:0000313" key="1">
    <source>
        <dbReference type="EMBL" id="KAJ9096554.1"/>
    </source>
</evidence>
<gene>
    <name evidence="1" type="ORF">QFC20_006412</name>
</gene>
<evidence type="ECO:0000313" key="2">
    <source>
        <dbReference type="Proteomes" id="UP001230649"/>
    </source>
</evidence>
<accession>A0ACC2VC39</accession>
<reference evidence="1" key="1">
    <citation type="submission" date="2023-04" db="EMBL/GenBank/DDBJ databases">
        <title>Draft Genome sequencing of Naganishia species isolated from polar environments using Oxford Nanopore Technology.</title>
        <authorList>
            <person name="Leo P."/>
            <person name="Venkateswaran K."/>
        </authorList>
    </citation>
    <scope>NUCLEOTIDE SEQUENCE</scope>
    <source>
        <strain evidence="1">MNA-CCFEE 5262</strain>
    </source>
</reference>